<dbReference type="NCBIfam" id="TIGR03980">
    <property type="entry name" value="prismane_assoc"/>
    <property type="match status" value="1"/>
</dbReference>
<dbReference type="InterPro" id="IPR038062">
    <property type="entry name" value="ScdA-like_N_sf"/>
</dbReference>
<evidence type="ECO:0000259" key="1">
    <source>
        <dbReference type="Pfam" id="PF08984"/>
    </source>
</evidence>
<feature type="domain" description="DUF1858" evidence="1">
    <location>
        <begin position="2"/>
        <end position="55"/>
    </location>
</feature>
<evidence type="ECO:0000313" key="3">
    <source>
        <dbReference type="Proteomes" id="UP000050326"/>
    </source>
</evidence>
<dbReference type="InterPro" id="IPR015077">
    <property type="entry name" value="DUF1858"/>
</dbReference>
<dbReference type="PANTHER" id="PTHR39341:SF1">
    <property type="entry name" value="DUF1858 DOMAIN-CONTAINING PROTEIN"/>
    <property type="match status" value="1"/>
</dbReference>
<dbReference type="Proteomes" id="UP000050326">
    <property type="component" value="Unassembled WGS sequence"/>
</dbReference>
<dbReference type="AlphaFoldDB" id="A0A0P8X4M1"/>
<dbReference type="Gene3D" id="1.10.3910.10">
    <property type="entry name" value="SP0561-like"/>
    <property type="match status" value="1"/>
</dbReference>
<dbReference type="InterPro" id="IPR023883">
    <property type="entry name" value="CHP03980_redox-disulphide"/>
</dbReference>
<protein>
    <recommendedName>
        <fullName evidence="1">DUF1858 domain-containing protein</fullName>
    </recommendedName>
</protein>
<gene>
    <name evidence="2" type="ORF">OXPF_09610</name>
</gene>
<organism evidence="2 3">
    <name type="scientific">Oxobacter pfennigii</name>
    <dbReference type="NCBI Taxonomy" id="36849"/>
    <lineage>
        <taxon>Bacteria</taxon>
        <taxon>Bacillati</taxon>
        <taxon>Bacillota</taxon>
        <taxon>Clostridia</taxon>
        <taxon>Eubacteriales</taxon>
        <taxon>Clostridiaceae</taxon>
        <taxon>Oxobacter</taxon>
    </lineage>
</organism>
<dbReference type="PANTHER" id="PTHR39341">
    <property type="entry name" value="BSL7085 PROTEIN"/>
    <property type="match status" value="1"/>
</dbReference>
<accession>A0A0P8X4M1</accession>
<dbReference type="Pfam" id="PF08984">
    <property type="entry name" value="DUF1858"/>
    <property type="match status" value="1"/>
</dbReference>
<reference evidence="2 3" key="1">
    <citation type="submission" date="2015-09" db="EMBL/GenBank/DDBJ databases">
        <title>Genome sequence of Oxobacter pfennigii DSM 3222.</title>
        <authorList>
            <person name="Poehlein A."/>
            <person name="Bengelsdorf F.R."/>
            <person name="Schiel-Bengelsdorf B."/>
            <person name="Duerre P."/>
            <person name="Daniel R."/>
        </authorList>
    </citation>
    <scope>NUCLEOTIDE SEQUENCE [LARGE SCALE GENOMIC DNA]</scope>
    <source>
        <strain evidence="2 3">DSM 3222</strain>
    </source>
</reference>
<dbReference type="STRING" id="36849.OXPF_09610"/>
<dbReference type="EMBL" id="LKET01000021">
    <property type="protein sequence ID" value="KPU45727.1"/>
    <property type="molecule type" value="Genomic_DNA"/>
</dbReference>
<proteinExistence type="predicted"/>
<dbReference type="SUPFAM" id="SSF140683">
    <property type="entry name" value="SP0561-like"/>
    <property type="match status" value="1"/>
</dbReference>
<dbReference type="RefSeq" id="WP_054874057.1">
    <property type="nucleotide sequence ID" value="NZ_LKET01000021.1"/>
</dbReference>
<comment type="caution">
    <text evidence="2">The sequence shown here is derived from an EMBL/GenBank/DDBJ whole genome shotgun (WGS) entry which is preliminary data.</text>
</comment>
<sequence>MITKEMSITDIVEQYPKTIEVLLGYGMHCFGCMAARFENIEEGALAHGIDVDKLMIDLNKAAN</sequence>
<keyword evidence="3" id="KW-1185">Reference proteome</keyword>
<name>A0A0P8X4M1_9CLOT</name>
<evidence type="ECO:0000313" key="2">
    <source>
        <dbReference type="EMBL" id="KPU45727.1"/>
    </source>
</evidence>
<dbReference type="PATRIC" id="fig|36849.3.peg.1027"/>